<evidence type="ECO:0000313" key="1">
    <source>
        <dbReference type="EMBL" id="KYQ50656.1"/>
    </source>
</evidence>
<organism evidence="1 2">
    <name type="scientific">Mycetomoellerius zeteki</name>
    <dbReference type="NCBI Taxonomy" id="64791"/>
    <lineage>
        <taxon>Eukaryota</taxon>
        <taxon>Metazoa</taxon>
        <taxon>Ecdysozoa</taxon>
        <taxon>Arthropoda</taxon>
        <taxon>Hexapoda</taxon>
        <taxon>Insecta</taxon>
        <taxon>Pterygota</taxon>
        <taxon>Neoptera</taxon>
        <taxon>Endopterygota</taxon>
        <taxon>Hymenoptera</taxon>
        <taxon>Apocrita</taxon>
        <taxon>Aculeata</taxon>
        <taxon>Formicoidea</taxon>
        <taxon>Formicidae</taxon>
        <taxon>Myrmicinae</taxon>
        <taxon>Mycetomoellerius</taxon>
    </lineage>
</organism>
<dbReference type="EMBL" id="KQ982793">
    <property type="protein sequence ID" value="KYQ50656.1"/>
    <property type="molecule type" value="Genomic_DNA"/>
</dbReference>
<protein>
    <submittedName>
        <fullName evidence="1">Uncharacterized protein</fullName>
    </submittedName>
</protein>
<accession>A0A151WS19</accession>
<name>A0A151WS19_9HYME</name>
<keyword evidence="2" id="KW-1185">Reference proteome</keyword>
<sequence length="215" mass="24586">ISSAVDNDLPASKYLRCKSLPEMEEIKLCDNNNGSIRLFKFSSPRCNYVMRTRKLRSANEIQIAGIRISLCETKVRLVTTTIGSHSRLPPTSVPRPEGRLIQWSGNNSRYRPPASFAYHRNVAARKWCKIQLEDQAKISYYCISASKYYCSPFAITRHAFSKHLILSLHREFSSTPVHTDIKGTDEFHLRISESHFSDTASFLEDGVAFLRRELV</sequence>
<reference evidence="1 2" key="1">
    <citation type="submission" date="2015-09" db="EMBL/GenBank/DDBJ databases">
        <title>Trachymyrmex zeteki WGS genome.</title>
        <authorList>
            <person name="Nygaard S."/>
            <person name="Hu H."/>
            <person name="Boomsma J."/>
            <person name="Zhang G."/>
        </authorList>
    </citation>
    <scope>NUCLEOTIDE SEQUENCE [LARGE SCALE GENOMIC DNA]</scope>
    <source>
        <strain evidence="1">Tzet28-1</strain>
        <tissue evidence="1">Whole body</tissue>
    </source>
</reference>
<dbReference type="Proteomes" id="UP000075809">
    <property type="component" value="Unassembled WGS sequence"/>
</dbReference>
<evidence type="ECO:0000313" key="2">
    <source>
        <dbReference type="Proteomes" id="UP000075809"/>
    </source>
</evidence>
<proteinExistence type="predicted"/>
<feature type="non-terminal residue" evidence="1">
    <location>
        <position position="1"/>
    </location>
</feature>
<dbReference type="AlphaFoldDB" id="A0A151WS19"/>
<gene>
    <name evidence="1" type="ORF">ALC60_10252</name>
</gene>